<evidence type="ECO:0000256" key="1">
    <source>
        <dbReference type="ARBA" id="ARBA00004175"/>
    </source>
</evidence>
<feature type="region of interest" description="Disordered" evidence="11">
    <location>
        <begin position="109"/>
        <end position="193"/>
    </location>
</feature>
<dbReference type="InterPro" id="IPR036612">
    <property type="entry name" value="KH_dom_type_1_sf"/>
</dbReference>
<dbReference type="SUPFAM" id="SSF54791">
    <property type="entry name" value="Eukaryotic type KH-domain (KH-domain type I)"/>
    <property type="match status" value="1"/>
</dbReference>
<dbReference type="GO" id="GO:0003723">
    <property type="term" value="F:RNA binding"/>
    <property type="evidence" value="ECO:0007669"/>
    <property type="project" value="UniProtKB-UniRule"/>
</dbReference>
<dbReference type="PRINTS" id="PR01415">
    <property type="entry name" value="ANKYRIN"/>
</dbReference>
<feature type="repeat" description="ANK" evidence="9">
    <location>
        <begin position="352"/>
        <end position="384"/>
    </location>
</feature>
<feature type="region of interest" description="Disordered" evidence="11">
    <location>
        <begin position="1761"/>
        <end position="1800"/>
    </location>
</feature>
<feature type="compositionally biased region" description="Low complexity" evidence="11">
    <location>
        <begin position="2199"/>
        <end position="2209"/>
    </location>
</feature>
<feature type="repeat" description="ANK" evidence="9">
    <location>
        <begin position="857"/>
        <end position="889"/>
    </location>
</feature>
<dbReference type="Pfam" id="PF12796">
    <property type="entry name" value="Ank_2"/>
    <property type="match status" value="8"/>
</dbReference>
<dbReference type="PROSITE" id="PS50084">
    <property type="entry name" value="KH_TYPE_1"/>
    <property type="match status" value="1"/>
</dbReference>
<dbReference type="PANTHER" id="PTHR23206:SF8">
    <property type="entry name" value="ANKYRIN REPEAT AND KH DOMAIN-CONTAINING 1"/>
    <property type="match status" value="1"/>
</dbReference>
<evidence type="ECO:0000256" key="9">
    <source>
        <dbReference type="PROSITE-ProRule" id="PRU00023"/>
    </source>
</evidence>
<feature type="repeat" description="ANK" evidence="9">
    <location>
        <begin position="385"/>
        <end position="417"/>
    </location>
</feature>
<keyword evidence="7" id="KW-0175">Coiled coil</keyword>
<dbReference type="InterPro" id="IPR002110">
    <property type="entry name" value="Ankyrin_rpt"/>
</dbReference>
<keyword evidence="5" id="KW-0528">Neurotoxin</keyword>
<dbReference type="GO" id="GO:0010468">
    <property type="term" value="P:regulation of gene expression"/>
    <property type="evidence" value="ECO:0007669"/>
    <property type="project" value="UniProtKB-ARBA"/>
</dbReference>
<feature type="repeat" description="ANK" evidence="9">
    <location>
        <begin position="890"/>
        <end position="922"/>
    </location>
</feature>
<dbReference type="InterPro" id="IPR047373">
    <property type="entry name" value="KH-I_MASK"/>
</dbReference>
<keyword evidence="8" id="KW-0472">Membrane</keyword>
<keyword evidence="4" id="KW-0677">Repeat</keyword>
<dbReference type="Pfam" id="PF00013">
    <property type="entry name" value="KH_1"/>
    <property type="match status" value="1"/>
</dbReference>
<keyword evidence="13" id="KW-1185">Reference proteome</keyword>
<feature type="compositionally biased region" description="Low complexity" evidence="11">
    <location>
        <begin position="1836"/>
        <end position="1845"/>
    </location>
</feature>
<feature type="repeat" description="ANK" evidence="9">
    <location>
        <begin position="1026"/>
        <end position="1058"/>
    </location>
</feature>
<keyword evidence="5" id="KW-0638">Presynaptic neurotoxin</keyword>
<feature type="repeat" description="ANK" evidence="9">
    <location>
        <begin position="285"/>
        <end position="317"/>
    </location>
</feature>
<dbReference type="Pfam" id="PF00023">
    <property type="entry name" value="Ank"/>
    <property type="match status" value="1"/>
</dbReference>
<dbReference type="Gene3D" id="3.30.1370.10">
    <property type="entry name" value="K Homology domain, type 1"/>
    <property type="match status" value="1"/>
</dbReference>
<evidence type="ECO:0000256" key="11">
    <source>
        <dbReference type="SAM" id="MobiDB-lite"/>
    </source>
</evidence>
<protein>
    <submittedName>
        <fullName evidence="14">LOW QUALITY PROTEIN: ankyrin repeat domain-containing protein 17-like</fullName>
    </submittedName>
</protein>
<name>A0AAJ7SGQ6_9ACAR</name>
<dbReference type="KEGG" id="goe:100897261"/>
<evidence type="ECO:0000256" key="7">
    <source>
        <dbReference type="ARBA" id="ARBA00023054"/>
    </source>
</evidence>
<feature type="repeat" description="ANK" evidence="9">
    <location>
        <begin position="1059"/>
        <end position="1091"/>
    </location>
</feature>
<feature type="repeat" description="ANK" evidence="9">
    <location>
        <begin position="1127"/>
        <end position="1159"/>
    </location>
</feature>
<feature type="region of interest" description="Disordered" evidence="11">
    <location>
        <begin position="1"/>
        <end position="60"/>
    </location>
</feature>
<dbReference type="FunFam" id="1.25.40.20:FF:000046">
    <property type="entry name" value="Ankyrin repeat and KH domain-containing protein 1"/>
    <property type="match status" value="1"/>
</dbReference>
<dbReference type="CDD" id="cd22404">
    <property type="entry name" value="KH-I_MASK"/>
    <property type="match status" value="1"/>
</dbReference>
<feature type="compositionally biased region" description="Polar residues" evidence="11">
    <location>
        <begin position="1444"/>
        <end position="1461"/>
    </location>
</feature>
<feature type="compositionally biased region" description="Polar residues" evidence="11">
    <location>
        <begin position="689"/>
        <end position="701"/>
    </location>
</feature>
<dbReference type="InterPro" id="IPR051631">
    <property type="entry name" value="Ankyrin-KH/SAM_domain"/>
</dbReference>
<feature type="compositionally biased region" description="Polar residues" evidence="11">
    <location>
        <begin position="1413"/>
        <end position="1425"/>
    </location>
</feature>
<feature type="compositionally biased region" description="Low complexity" evidence="11">
    <location>
        <begin position="1669"/>
        <end position="1689"/>
    </location>
</feature>
<feature type="compositionally biased region" description="Pro residues" evidence="11">
    <location>
        <begin position="677"/>
        <end position="686"/>
    </location>
</feature>
<feature type="repeat" description="ANK" evidence="9">
    <location>
        <begin position="252"/>
        <end position="284"/>
    </location>
</feature>
<proteinExistence type="predicted"/>
<dbReference type="InterPro" id="IPR004088">
    <property type="entry name" value="KH_dom_type_1"/>
</dbReference>
<evidence type="ECO:0000256" key="10">
    <source>
        <dbReference type="PROSITE-ProRule" id="PRU00117"/>
    </source>
</evidence>
<accession>A0AAJ7SGQ6</accession>
<feature type="compositionally biased region" description="Polar residues" evidence="11">
    <location>
        <begin position="1705"/>
        <end position="1724"/>
    </location>
</feature>
<dbReference type="GO" id="GO:0044231">
    <property type="term" value="C:host cell presynaptic membrane"/>
    <property type="evidence" value="ECO:0007669"/>
    <property type="project" value="UniProtKB-KW"/>
</dbReference>
<dbReference type="GO" id="GO:0045087">
    <property type="term" value="P:innate immune response"/>
    <property type="evidence" value="ECO:0007669"/>
    <property type="project" value="TreeGrafter"/>
</dbReference>
<dbReference type="InterPro" id="IPR036770">
    <property type="entry name" value="Ankyrin_rpt-contain_sf"/>
</dbReference>
<feature type="repeat" description="ANK" evidence="9">
    <location>
        <begin position="451"/>
        <end position="483"/>
    </location>
</feature>
<feature type="repeat" description="ANK" evidence="9">
    <location>
        <begin position="992"/>
        <end position="1024"/>
    </location>
</feature>
<keyword evidence="6 9" id="KW-0040">ANK repeat</keyword>
<dbReference type="PANTHER" id="PTHR23206">
    <property type="entry name" value="MASK PROTEIN"/>
    <property type="match status" value="1"/>
</dbReference>
<feature type="compositionally biased region" description="Polar residues" evidence="11">
    <location>
        <begin position="1385"/>
        <end position="1400"/>
    </location>
</feature>
<feature type="repeat" description="ANK" evidence="9">
    <location>
        <begin position="581"/>
        <end position="613"/>
    </location>
</feature>
<feature type="compositionally biased region" description="Polar residues" evidence="11">
    <location>
        <begin position="1283"/>
        <end position="1295"/>
    </location>
</feature>
<dbReference type="PROSITE" id="PS50297">
    <property type="entry name" value="ANK_REP_REGION"/>
    <property type="match status" value="18"/>
</dbReference>
<evidence type="ECO:0000256" key="6">
    <source>
        <dbReference type="ARBA" id="ARBA00023043"/>
    </source>
</evidence>
<keyword evidence="5" id="KW-0800">Toxin</keyword>
<feature type="repeat" description="ANK" evidence="9">
    <location>
        <begin position="1094"/>
        <end position="1126"/>
    </location>
</feature>
<feature type="repeat" description="ANK" evidence="9">
    <location>
        <begin position="548"/>
        <end position="580"/>
    </location>
</feature>
<dbReference type="RefSeq" id="XP_028967751.1">
    <property type="nucleotide sequence ID" value="XM_029111918.1"/>
</dbReference>
<feature type="compositionally biased region" description="Low complexity" evidence="11">
    <location>
        <begin position="1859"/>
        <end position="1871"/>
    </location>
</feature>
<evidence type="ECO:0000313" key="13">
    <source>
        <dbReference type="Proteomes" id="UP000694867"/>
    </source>
</evidence>
<dbReference type="Proteomes" id="UP000694867">
    <property type="component" value="Unplaced"/>
</dbReference>
<feature type="compositionally biased region" description="Acidic residues" evidence="11">
    <location>
        <begin position="1272"/>
        <end position="1281"/>
    </location>
</feature>
<evidence type="ECO:0000256" key="8">
    <source>
        <dbReference type="ARBA" id="ARBA00023298"/>
    </source>
</evidence>
<feature type="compositionally biased region" description="Low complexity" evidence="11">
    <location>
        <begin position="1878"/>
        <end position="1888"/>
    </location>
</feature>
<feature type="compositionally biased region" description="Basic residues" evidence="11">
    <location>
        <begin position="1251"/>
        <end position="1266"/>
    </location>
</feature>
<keyword evidence="8" id="KW-1053">Target membrane</keyword>
<dbReference type="Gene3D" id="1.25.40.20">
    <property type="entry name" value="Ankyrin repeat-containing domain"/>
    <property type="match status" value="8"/>
</dbReference>
<feature type="compositionally biased region" description="Pro residues" evidence="11">
    <location>
        <begin position="1323"/>
        <end position="1332"/>
    </location>
</feature>
<dbReference type="FunFam" id="1.25.40.20:FF:000041">
    <property type="entry name" value="ankyrin repeat and KH domain-containing protein 1 isoform X1"/>
    <property type="match status" value="1"/>
</dbReference>
<organism evidence="13 14">
    <name type="scientific">Galendromus occidentalis</name>
    <name type="common">western predatory mite</name>
    <dbReference type="NCBI Taxonomy" id="34638"/>
    <lineage>
        <taxon>Eukaryota</taxon>
        <taxon>Metazoa</taxon>
        <taxon>Ecdysozoa</taxon>
        <taxon>Arthropoda</taxon>
        <taxon>Chelicerata</taxon>
        <taxon>Arachnida</taxon>
        <taxon>Acari</taxon>
        <taxon>Parasitiformes</taxon>
        <taxon>Mesostigmata</taxon>
        <taxon>Gamasina</taxon>
        <taxon>Phytoseioidea</taxon>
        <taxon>Phytoseiidae</taxon>
        <taxon>Typhlodrominae</taxon>
        <taxon>Galendromus</taxon>
    </lineage>
</organism>
<feature type="region of interest" description="Disordered" evidence="11">
    <location>
        <begin position="1829"/>
        <end position="1888"/>
    </location>
</feature>
<feature type="compositionally biased region" description="Low complexity" evidence="11">
    <location>
        <begin position="118"/>
        <end position="188"/>
    </location>
</feature>
<dbReference type="PROSITE" id="PS50088">
    <property type="entry name" value="ANK_REPEAT"/>
    <property type="match status" value="20"/>
</dbReference>
<evidence type="ECO:0000256" key="3">
    <source>
        <dbReference type="ARBA" id="ARBA00022537"/>
    </source>
</evidence>
<reference evidence="14" key="1">
    <citation type="submission" date="2025-08" db="UniProtKB">
        <authorList>
            <consortium name="RefSeq"/>
        </authorList>
    </citation>
    <scope>IDENTIFICATION</scope>
</reference>
<evidence type="ECO:0000259" key="12">
    <source>
        <dbReference type="SMART" id="SM00322"/>
    </source>
</evidence>
<dbReference type="FunFam" id="1.25.40.20:FF:000012">
    <property type="entry name" value="ankyrin repeat domain-containing protein 17 isoform X1"/>
    <property type="match status" value="1"/>
</dbReference>
<evidence type="ECO:0000256" key="4">
    <source>
        <dbReference type="ARBA" id="ARBA00022737"/>
    </source>
</evidence>
<gene>
    <name evidence="14" type="primary">LOC100897261</name>
</gene>
<feature type="repeat" description="ANK" evidence="9">
    <location>
        <begin position="957"/>
        <end position="989"/>
    </location>
</feature>
<dbReference type="GeneID" id="100897261"/>
<dbReference type="SUPFAM" id="SSF48403">
    <property type="entry name" value="Ankyrin repeat"/>
    <property type="match status" value="3"/>
</dbReference>
<dbReference type="GO" id="GO:0006887">
    <property type="term" value="P:exocytosis"/>
    <property type="evidence" value="ECO:0007669"/>
    <property type="project" value="UniProtKB-KW"/>
</dbReference>
<feature type="repeat" description="ANK" evidence="9">
    <location>
        <begin position="615"/>
        <end position="647"/>
    </location>
</feature>
<keyword evidence="10" id="KW-0694">RNA-binding</keyword>
<keyword evidence="2" id="KW-0268">Exocytosis</keyword>
<feature type="compositionally biased region" description="Low complexity" evidence="11">
    <location>
        <begin position="1763"/>
        <end position="1795"/>
    </location>
</feature>
<dbReference type="SMART" id="SM00248">
    <property type="entry name" value="ANK"/>
    <property type="match status" value="25"/>
</dbReference>
<comment type="subcellular location">
    <subcellularLocation>
        <location evidence="1">Target cell membrane</location>
    </subcellularLocation>
</comment>
<feature type="region of interest" description="Disordered" evidence="11">
    <location>
        <begin position="672"/>
        <end position="701"/>
    </location>
</feature>
<feature type="repeat" description="ANK" evidence="9">
    <location>
        <begin position="924"/>
        <end position="956"/>
    </location>
</feature>
<keyword evidence="3" id="KW-1052">Target cell membrane</keyword>
<sequence>MQEPAINDPDWAEGSSDTEDESDGDVSSADTIPISIPPKFLLSESSSSLNDELPPVSMDPDTQARLEVLLSATGLSKFSLEAKQFNDPEVLRKLTTTVSSALDEAAAALSRMKAEQAQSGHQQQQQQHPQHQQPQPQPSQNGPSGAAAAAASRAVEASSAPGIPSQPSSPLQQTSSSSPQSTTPSSPSRSLVHACMGGDTMAVKRLLDMGRDVNQITEQGESLLSLACASGYYELAQLLLVMRANIEETGMKDTTPLMEAANSGHCEIVRLLLAHGADVNAKTNQNNTALMFACCNGFEDVVQVLLEAGANPETHNESGHTPLMEAASDGKVGVARLLVAHGAQINSHSNEFKESALTLASYKGHLEMVRFLLEAGADQEHKTEEMHTALMEASMDGHVDVARLLLDFGAQVNMPQDSFESPLTLAACGGHVKLAQLLIERGANIEEVNDEGYTPLMEAAREGHEDVVSLLLKHGADVNVQTADTEETALILACCGGYLGVIDLLIKAGAHLELGGSTALMEAAQEGHLEVVRVLIGAGANVSACTETGNTALGYACENGHTDVADLLLQAGAVLEHESEGGRTPLMKAALAGNDCTVKFLLSKGADPNKKTPSNDHTALSLACAGGHTEVVRVLLDANANPSHRLKDNSSMLIEAAKGGFAATVQLLLEYRKKGSSPPPPPPPMLPQASGTTGASHATGPTSIIEAGAAPAAACAAPGNVALTTTAVADHLNRDADFRAGFECFTSMIAQSASGDEGHLRSKQHILDELHKVERELQEQVQKTCSKTNKQGFLTSLVSDVVSGTANYVTQEPEAGGSGASNGALAKSIQDDEVTSAMAPSPSDLLAIDVEWQTDSNHDTALTLACTGGHKDLVALLLNKGGNIEHRDKKGFTPLMLAATAGHFAIVEILLDSGAQMEAQSERTKDTALSLACSGGRLEVVEILLNHQANREHRNVSDYTPLSLAASGGYVNIIELLLHHGAEINSRTGSKLGISPLMLAAMNGHTSAVRLLLNQGSDINAQIETNRNTALTLACFQGRHEVVSLLLDRKANVEHRAKTGLTPLMEAASGGYVDVGKVLLEKGADVNAPPVPSSRDTALTIAADKGHLRFVELLLEHAASVDVRNKKGNSPLWLACNGGHLDVVQKLVAAKADIDSTDNRKVSCLMAAFRKGHQKVVKWMVKHVAQFPSDQEMTRYTQTQNDKELLKKCQVCMDIIHQAKERQQLEAERNADSLLKALEEEKTREEQRKAAAARRREKKRQKKKAKQATSKDDDEDEEDAIAENNSYSPQPTETRPPTIDEISNAGGSPTCIVPQRRSNHANPTPPKSPSPTPVIRVVEKAPPTSTPLPAGRPGRKERKMLERNRNAEPTPVQKSFPAPSVGAIAQQNLKSNPSAESQASIVFGTAPPPPASVSVQKNLRVSDSNGAPPLQHQKEEQPFEPVSVNRQRNRVSPKSQSSGQGTREEGWKEVTRRIKKVAVPASAISRVIGRGGCNINAIREVSGAYIEVEKQNSKVGPCERTVIIRGSTESTKQATNLIAGLSDDPDADLLDVVHKCGLATAATKKIVQNHLKSAGGGAPSQASYSIPSSAPKTKVIVQPAPPPAQPAWSLPVNSVLKSQSPAPVTAEPKIKKNPDHSTLSNPSAAAGASSTSGASSANQQQGPVAPPTSSSLKSSSAPNIHQQPPQQQQLVVKNKAPSPSPVIVAQSQAETSKPISKSQPSASPTPQPLGARWQQVWSGADNKSWAVNGGSQQERRFPSLMNSSTVQQSSQVIVVPSDSPAPSPRAVSSPASISPRSEEEMLTKAPVFNRASTSITSTSVHASPTNFRHLQHQQHHQQQQHQQQHSVVASTMSAPCTPPFGSTSGPSSPTPAITIDFNMANNNNNTSTSNNNLSNNLIMGNSSNGSSTPISAATWAAATTASLIDLSEATGAVAAQLGVAPPPGSASNAYKYGGPLESSSSGSSSHTLDVGTGLGNVVGTSMYSNNNIHPHHHQPSHMTTLNNLANQMGYHSHQSSHQDMNGAANHLSTSTAALNGPSASLSQQHHLDRQLHPLPIGTERAQQRKTSAMPSNQMWSMQGNLPPMSDSDRHWYPNAGGSFDPLNAGGEYLLRSLSGGVSSHSIPNESLMNPLAAAAAAAAAAAGLQQQPDMYHHLGHPMSGGLGTSGGLGSILPNHNGGLAAGQGGYMFGGDPWSAQHSQAPPLHQQQTQHPPPHSNHKPTIPNYNASKWSWLQGGPQ</sequence>
<feature type="region of interest" description="Disordered" evidence="11">
    <location>
        <begin position="1950"/>
        <end position="1972"/>
    </location>
</feature>
<feature type="repeat" description="ANK" evidence="9">
    <location>
        <begin position="418"/>
        <end position="450"/>
    </location>
</feature>
<evidence type="ECO:0000256" key="5">
    <source>
        <dbReference type="ARBA" id="ARBA00023028"/>
    </source>
</evidence>
<feature type="domain" description="K Homology" evidence="12">
    <location>
        <begin position="1471"/>
        <end position="1543"/>
    </location>
</feature>
<dbReference type="InterPro" id="IPR004087">
    <property type="entry name" value="KH_dom"/>
</dbReference>
<dbReference type="GO" id="GO:0005737">
    <property type="term" value="C:cytoplasm"/>
    <property type="evidence" value="ECO:0007669"/>
    <property type="project" value="TreeGrafter"/>
</dbReference>
<feature type="repeat" description="ANK" evidence="9">
    <location>
        <begin position="515"/>
        <end position="547"/>
    </location>
</feature>
<dbReference type="SMART" id="SM00322">
    <property type="entry name" value="KH"/>
    <property type="match status" value="1"/>
</dbReference>
<dbReference type="GO" id="GO:0044218">
    <property type="term" value="C:other organism cell membrane"/>
    <property type="evidence" value="ECO:0007669"/>
    <property type="project" value="UniProtKB-KW"/>
</dbReference>
<feature type="region of interest" description="Disordered" evidence="11">
    <location>
        <begin position="1619"/>
        <end position="1730"/>
    </location>
</feature>
<feature type="region of interest" description="Disordered" evidence="11">
    <location>
        <begin position="2188"/>
        <end position="2237"/>
    </location>
</feature>
<feature type="repeat" description="ANK" evidence="9">
    <location>
        <begin position="318"/>
        <end position="350"/>
    </location>
</feature>
<evidence type="ECO:0000256" key="2">
    <source>
        <dbReference type="ARBA" id="ARBA00022483"/>
    </source>
</evidence>
<feature type="region of interest" description="Disordered" evidence="11">
    <location>
        <begin position="1241"/>
        <end position="1468"/>
    </location>
</feature>
<feature type="compositionally biased region" description="Low complexity" evidence="11">
    <location>
        <begin position="1643"/>
        <end position="1657"/>
    </location>
</feature>
<evidence type="ECO:0000313" key="14">
    <source>
        <dbReference type="RefSeq" id="XP_028967751.1"/>
    </source>
</evidence>